<dbReference type="EMBL" id="JAASRM010000001">
    <property type="protein sequence ID" value="NIK87988.1"/>
    <property type="molecule type" value="Genomic_DNA"/>
</dbReference>
<feature type="transmembrane region" description="Helical" evidence="1">
    <location>
        <begin position="205"/>
        <end position="227"/>
    </location>
</feature>
<sequence length="339" mass="37356">MTESEQRPEYINLKKLIIEFLGQDWLADATKPSYGALGFSDVVPVLNRLRDLLILLDRADLSFFPPQLITQVQQWLTNLSVSILSMRNFDIRQNNASQVRDQIVDQLKNHYTNIFNVLAAPLAVNFAKDIDLAVLRANISEDVKKNVASVFAESENSAAQIREASKQASEVLAAMKEAAGQVGVSANAKVFADQATEHKASADRWMLFTVTAAILTVGWGTFVLWGIPISPVAPVAEIVQQAIAKLIVFSGLSYGLLWCARNYSANRHNYVLNKHRQNSLATFETFAKSAEGDPDTKNAILLQATTSIFAAQTTGYLTKEPEIDQPSKIVEIMRSVKGG</sequence>
<proteinExistence type="predicted"/>
<keyword evidence="3" id="KW-1185">Reference proteome</keyword>
<name>A0A846MWR0_9PROT</name>
<reference evidence="2 3" key="1">
    <citation type="submission" date="2020-03" db="EMBL/GenBank/DDBJ databases">
        <title>Genomic Encyclopedia of Type Strains, Phase IV (KMG-IV): sequencing the most valuable type-strain genomes for metagenomic binning, comparative biology and taxonomic classification.</title>
        <authorList>
            <person name="Goeker M."/>
        </authorList>
    </citation>
    <scope>NUCLEOTIDE SEQUENCE [LARGE SCALE GENOMIC DNA]</scope>
    <source>
        <strain evidence="2 3">DSM 19867</strain>
    </source>
</reference>
<keyword evidence="1" id="KW-1133">Transmembrane helix</keyword>
<keyword evidence="1" id="KW-0472">Membrane</keyword>
<feature type="transmembrane region" description="Helical" evidence="1">
    <location>
        <begin position="239"/>
        <end position="260"/>
    </location>
</feature>
<dbReference type="RefSeq" id="WP_167082044.1">
    <property type="nucleotide sequence ID" value="NZ_BAAADC010000001.1"/>
</dbReference>
<organism evidence="2 3">
    <name type="scientific">Rhizomicrobium palustre</name>
    <dbReference type="NCBI Taxonomy" id="189966"/>
    <lineage>
        <taxon>Bacteria</taxon>
        <taxon>Pseudomonadati</taxon>
        <taxon>Pseudomonadota</taxon>
        <taxon>Alphaproteobacteria</taxon>
        <taxon>Micropepsales</taxon>
        <taxon>Micropepsaceae</taxon>
        <taxon>Rhizomicrobium</taxon>
    </lineage>
</organism>
<dbReference type="Proteomes" id="UP000570514">
    <property type="component" value="Unassembled WGS sequence"/>
</dbReference>
<gene>
    <name evidence="2" type="ORF">FHS83_001306</name>
</gene>
<keyword evidence="1" id="KW-0812">Transmembrane</keyword>
<evidence type="ECO:0000256" key="1">
    <source>
        <dbReference type="SAM" id="Phobius"/>
    </source>
</evidence>
<comment type="caution">
    <text evidence="2">The sequence shown here is derived from an EMBL/GenBank/DDBJ whole genome shotgun (WGS) entry which is preliminary data.</text>
</comment>
<evidence type="ECO:0000313" key="2">
    <source>
        <dbReference type="EMBL" id="NIK87988.1"/>
    </source>
</evidence>
<evidence type="ECO:0000313" key="3">
    <source>
        <dbReference type="Proteomes" id="UP000570514"/>
    </source>
</evidence>
<protein>
    <submittedName>
        <fullName evidence="2">Uncharacterized protein</fullName>
    </submittedName>
</protein>
<dbReference type="AlphaFoldDB" id="A0A846MWR0"/>
<accession>A0A846MWR0</accession>